<protein>
    <submittedName>
        <fullName evidence="5">Enoyl-CoA hydratase</fullName>
    </submittedName>
</protein>
<name>A0A250DRB4_9BURK</name>
<evidence type="ECO:0000256" key="4">
    <source>
        <dbReference type="RuleBase" id="RU003707"/>
    </source>
</evidence>
<dbReference type="PANTHER" id="PTHR11941">
    <property type="entry name" value="ENOYL-COA HYDRATASE-RELATED"/>
    <property type="match status" value="1"/>
</dbReference>
<dbReference type="Gene3D" id="1.10.12.10">
    <property type="entry name" value="Lyase 2-enoyl-coa Hydratase, Chain A, domain 2"/>
    <property type="match status" value="1"/>
</dbReference>
<evidence type="ECO:0000256" key="3">
    <source>
        <dbReference type="ARBA" id="ARBA00023239"/>
    </source>
</evidence>
<dbReference type="CDD" id="cd06558">
    <property type="entry name" value="crotonase-like"/>
    <property type="match status" value="1"/>
</dbReference>
<dbReference type="SUPFAM" id="SSF52096">
    <property type="entry name" value="ClpP/crotonase"/>
    <property type="match status" value="1"/>
</dbReference>
<sequence>MSAVTVERLPGHVALVTIDRPEARNAVNGDVATGLEAAVDATEADDDIRAVVLTGAGREAFCAGADLKEVSAGRGSALRTERGGFAGFVYRERSKPWIAAVNGKALAGGTELVLACDLVVAVRQAAFGLPEVLRGLIAAAGGLYRLPRAIPPNIALELILTAGQLDAERAHGFGLVNRLVADVDGLREAALALAAEIARNAPVAVRQSLRVAREANSGLDEAALRALTRDAFERVAASEDFKEGPRAFIEKRAPRWSGR</sequence>
<accession>A0A250DRB4</accession>
<dbReference type="InterPro" id="IPR001753">
    <property type="entry name" value="Enoyl-CoA_hydra/iso"/>
</dbReference>
<dbReference type="EMBL" id="CP023284">
    <property type="protein sequence ID" value="ATA56782.1"/>
    <property type="molecule type" value="Genomic_DNA"/>
</dbReference>
<keyword evidence="3" id="KW-0456">Lyase</keyword>
<gene>
    <name evidence="5" type="ORF">CKY39_28855</name>
</gene>
<dbReference type="Pfam" id="PF00378">
    <property type="entry name" value="ECH_1"/>
    <property type="match status" value="1"/>
</dbReference>
<dbReference type="KEGG" id="vbo:CKY39_28855"/>
<dbReference type="AlphaFoldDB" id="A0A250DRB4"/>
<keyword evidence="2" id="KW-0443">Lipid metabolism</keyword>
<evidence type="ECO:0000256" key="1">
    <source>
        <dbReference type="ARBA" id="ARBA00005254"/>
    </source>
</evidence>
<evidence type="ECO:0000256" key="2">
    <source>
        <dbReference type="ARBA" id="ARBA00023098"/>
    </source>
</evidence>
<dbReference type="GO" id="GO:0006635">
    <property type="term" value="P:fatty acid beta-oxidation"/>
    <property type="evidence" value="ECO:0007669"/>
    <property type="project" value="TreeGrafter"/>
</dbReference>
<dbReference type="PANTHER" id="PTHR11941:SF169">
    <property type="entry name" value="(7AS)-7A-METHYL-1,5-DIOXO-2,3,5,6,7,7A-HEXAHYDRO-1H-INDENE-CARBOXYL-COA HYDROLASE"/>
    <property type="match status" value="1"/>
</dbReference>
<dbReference type="Proteomes" id="UP000217154">
    <property type="component" value="Chromosome"/>
</dbReference>
<dbReference type="Gene3D" id="3.90.226.10">
    <property type="entry name" value="2-enoyl-CoA Hydratase, Chain A, domain 1"/>
    <property type="match status" value="1"/>
</dbReference>
<evidence type="ECO:0000313" key="6">
    <source>
        <dbReference type="Proteomes" id="UP000217154"/>
    </source>
</evidence>
<dbReference type="InterPro" id="IPR029045">
    <property type="entry name" value="ClpP/crotonase-like_dom_sf"/>
</dbReference>
<dbReference type="InterPro" id="IPR018376">
    <property type="entry name" value="Enoyl-CoA_hyd/isom_CS"/>
</dbReference>
<dbReference type="GO" id="GO:0016829">
    <property type="term" value="F:lyase activity"/>
    <property type="evidence" value="ECO:0007669"/>
    <property type="project" value="UniProtKB-KW"/>
</dbReference>
<proteinExistence type="inferred from homology"/>
<dbReference type="PROSITE" id="PS00166">
    <property type="entry name" value="ENOYL_COA_HYDRATASE"/>
    <property type="match status" value="1"/>
</dbReference>
<dbReference type="InterPro" id="IPR014748">
    <property type="entry name" value="Enoyl-CoA_hydra_C"/>
</dbReference>
<organism evidence="5 6">
    <name type="scientific">Variovorax boronicumulans</name>
    <dbReference type="NCBI Taxonomy" id="436515"/>
    <lineage>
        <taxon>Bacteria</taxon>
        <taxon>Pseudomonadati</taxon>
        <taxon>Pseudomonadota</taxon>
        <taxon>Betaproteobacteria</taxon>
        <taxon>Burkholderiales</taxon>
        <taxon>Comamonadaceae</taxon>
        <taxon>Variovorax</taxon>
    </lineage>
</organism>
<evidence type="ECO:0000313" key="5">
    <source>
        <dbReference type="EMBL" id="ATA56782.1"/>
    </source>
</evidence>
<comment type="similarity">
    <text evidence="1 4">Belongs to the enoyl-CoA hydratase/isomerase family.</text>
</comment>
<reference evidence="5 6" key="1">
    <citation type="submission" date="2017-09" db="EMBL/GenBank/DDBJ databases">
        <title>The diverse metabolic capabilities of V. boronicumulans make it an excellent choice for continued studies on novel biodegradation.</title>
        <authorList>
            <person name="Sun S."/>
        </authorList>
    </citation>
    <scope>NUCLEOTIDE SEQUENCE [LARGE SCALE GENOMIC DNA]</scope>
    <source>
        <strain evidence="5 6">J1</strain>
    </source>
</reference>
<dbReference type="RefSeq" id="WP_095746857.1">
    <property type="nucleotide sequence ID" value="NZ_CP023284.1"/>
</dbReference>